<sequence length="55" mass="5801">MSIKPFEKVLMLAIAAILVVSSAFSSVGAVNAGTSMFEKGTSMSSKMSLIKSEMR</sequence>
<comment type="caution">
    <text evidence="1">The sequence shown here is derived from an EMBL/GenBank/DDBJ whole genome shotgun (WGS) entry which is preliminary data.</text>
</comment>
<proteinExistence type="predicted"/>
<gene>
    <name evidence="1" type="ORF">ACFQ1X_14615</name>
</gene>
<evidence type="ECO:0000313" key="2">
    <source>
        <dbReference type="Proteomes" id="UP001597109"/>
    </source>
</evidence>
<keyword evidence="2" id="KW-1185">Reference proteome</keyword>
<organism evidence="1 2">
    <name type="scientific">Metaplanococcus flavidus</name>
    <dbReference type="NCBI Taxonomy" id="569883"/>
    <lineage>
        <taxon>Bacteria</taxon>
        <taxon>Bacillati</taxon>
        <taxon>Bacillota</taxon>
        <taxon>Bacilli</taxon>
        <taxon>Bacillales</taxon>
        <taxon>Caryophanaceae</taxon>
        <taxon>Metaplanococcus</taxon>
    </lineage>
</organism>
<protein>
    <submittedName>
        <fullName evidence="1">Uncharacterized protein</fullName>
    </submittedName>
</protein>
<dbReference type="EMBL" id="JBHTKI010000022">
    <property type="protein sequence ID" value="MFD1032669.1"/>
    <property type="molecule type" value="Genomic_DNA"/>
</dbReference>
<evidence type="ECO:0000313" key="1">
    <source>
        <dbReference type="EMBL" id="MFD1032669.1"/>
    </source>
</evidence>
<dbReference type="Proteomes" id="UP001597109">
    <property type="component" value="Unassembled WGS sequence"/>
</dbReference>
<name>A0ABW3LFE0_9BACL</name>
<reference evidence="2" key="1">
    <citation type="journal article" date="2019" name="Int. J. Syst. Evol. Microbiol.">
        <title>The Global Catalogue of Microorganisms (GCM) 10K type strain sequencing project: providing services to taxonomists for standard genome sequencing and annotation.</title>
        <authorList>
            <consortium name="The Broad Institute Genomics Platform"/>
            <consortium name="The Broad Institute Genome Sequencing Center for Infectious Disease"/>
            <person name="Wu L."/>
            <person name="Ma J."/>
        </authorList>
    </citation>
    <scope>NUCLEOTIDE SEQUENCE [LARGE SCALE GENOMIC DNA]</scope>
    <source>
        <strain evidence="2">CCUG 56756</strain>
    </source>
</reference>
<accession>A0ABW3LFE0</accession>
<dbReference type="RefSeq" id="WP_379083179.1">
    <property type="nucleotide sequence ID" value="NZ_JBHTKI010000022.1"/>
</dbReference>